<gene>
    <name evidence="2" type="ORF">J3D99_28280</name>
</gene>
<feature type="compositionally biased region" description="Basic and acidic residues" evidence="1">
    <location>
        <begin position="1"/>
        <end position="10"/>
    </location>
</feature>
<dbReference type="EMBL" id="CP071754">
    <property type="protein sequence ID" value="QTB61710.1"/>
    <property type="molecule type" value="Genomic_DNA"/>
</dbReference>
<dbReference type="RefSeq" id="WP_038755876.1">
    <property type="nucleotide sequence ID" value="NZ_CP071755.2"/>
</dbReference>
<proteinExistence type="predicted"/>
<organism evidence="2">
    <name type="scientific">Burkholderia pseudomallei</name>
    <name type="common">Pseudomonas pseudomallei</name>
    <dbReference type="NCBI Taxonomy" id="28450"/>
    <lineage>
        <taxon>Bacteria</taxon>
        <taxon>Pseudomonadati</taxon>
        <taxon>Pseudomonadota</taxon>
        <taxon>Betaproteobacteria</taxon>
        <taxon>Burkholderiales</taxon>
        <taxon>Burkholderiaceae</taxon>
        <taxon>Burkholderia</taxon>
        <taxon>pseudomallei group</taxon>
    </lineage>
</organism>
<reference evidence="2" key="1">
    <citation type="submission" date="2021-03" db="EMBL/GenBank/DDBJ databases">
        <title>Complete genome of Burkholderia pseudomallei_VBP364.</title>
        <authorList>
            <person name="Balaji V."/>
            <person name="Yamuna B."/>
            <person name="Monisha P."/>
        </authorList>
    </citation>
    <scope>NUCLEOTIDE SEQUENCE</scope>
    <source>
        <strain evidence="2">VBP364</strain>
    </source>
</reference>
<name>A0A8A4E2P6_BURPE</name>
<dbReference type="AlphaFoldDB" id="A0A8A4E2P6"/>
<sequence>MNDVFGERASDVASGMKGGTKDGIRKGDVKKGDIKGDIDIDIDIDGGAARDDCAIVTCHAPAAILWDAADAAPELVAARPALADALAALRAGMPAAGRIAPFDEPAAVRPYRHLRAFYLRRADGVLAIKGSEILAADVEPHLRMLGAHRVEFPGRGRSLFSALEHFPLNEQKIPLAMSIDEALDDVQAAAAVQRAHLARFGCIARVPLPLVAIRWPDAAAHAHLARLAPLLTRRARRAVERVAADGLGALAYHYPGVAHRVAHLPQLLAARPENGWLARLSALTDPAATIDGWLELLARLLALGFLPASVESMGVGHCIDTKNAVIDGGFVDLGSVCRAADVTDDRRLLETLLSAIADLAQTCRQFLLGDTPDVEAEYRNPSLAMVMVLNRLLPDLAARVQRLGGADPRVADMLGTRPAAGALAAELTRLGLGAAPPGGHR</sequence>
<protein>
    <submittedName>
        <fullName evidence="2">Uncharacterized protein</fullName>
    </submittedName>
</protein>
<evidence type="ECO:0000256" key="1">
    <source>
        <dbReference type="SAM" id="MobiDB-lite"/>
    </source>
</evidence>
<evidence type="ECO:0000313" key="2">
    <source>
        <dbReference type="EMBL" id="QTB61710.1"/>
    </source>
</evidence>
<accession>A0A8A4E2P6</accession>
<feature type="region of interest" description="Disordered" evidence="1">
    <location>
        <begin position="1"/>
        <end position="26"/>
    </location>
</feature>